<evidence type="ECO:0000256" key="3">
    <source>
        <dbReference type="ARBA" id="ARBA00012438"/>
    </source>
</evidence>
<dbReference type="PANTHER" id="PTHR45436">
    <property type="entry name" value="SENSOR HISTIDINE KINASE YKOH"/>
    <property type="match status" value="1"/>
</dbReference>
<dbReference type="GO" id="GO:0005886">
    <property type="term" value="C:plasma membrane"/>
    <property type="evidence" value="ECO:0007669"/>
    <property type="project" value="UniProtKB-SubCell"/>
</dbReference>
<dbReference type="AlphaFoldDB" id="A0A1H1F909"/>
<accession>A0A1H1F909</accession>
<dbReference type="Gene3D" id="6.10.340.10">
    <property type="match status" value="1"/>
</dbReference>
<dbReference type="InterPro" id="IPR003661">
    <property type="entry name" value="HisK_dim/P_dom"/>
</dbReference>
<keyword evidence="4" id="KW-0597">Phosphoprotein</keyword>
<organism evidence="14 15">
    <name type="scientific">Crystallibacter crystallopoietes</name>
    <dbReference type="NCBI Taxonomy" id="37928"/>
    <lineage>
        <taxon>Bacteria</taxon>
        <taxon>Bacillati</taxon>
        <taxon>Actinomycetota</taxon>
        <taxon>Actinomycetes</taxon>
        <taxon>Micrococcales</taxon>
        <taxon>Micrococcaceae</taxon>
        <taxon>Crystallibacter</taxon>
    </lineage>
</organism>
<dbReference type="InterPro" id="IPR004358">
    <property type="entry name" value="Sig_transdc_His_kin-like_C"/>
</dbReference>
<keyword evidence="6 11" id="KW-0812">Transmembrane</keyword>
<dbReference type="InterPro" id="IPR003660">
    <property type="entry name" value="HAMP_dom"/>
</dbReference>
<dbReference type="SUPFAM" id="SSF158472">
    <property type="entry name" value="HAMP domain-like"/>
    <property type="match status" value="1"/>
</dbReference>
<dbReference type="GO" id="GO:0000155">
    <property type="term" value="F:phosphorelay sensor kinase activity"/>
    <property type="evidence" value="ECO:0007669"/>
    <property type="project" value="InterPro"/>
</dbReference>
<keyword evidence="15" id="KW-1185">Reference proteome</keyword>
<dbReference type="Pfam" id="PF00512">
    <property type="entry name" value="HisKA"/>
    <property type="match status" value="1"/>
</dbReference>
<comment type="catalytic activity">
    <reaction evidence="1">
        <text>ATP + protein L-histidine = ADP + protein N-phospho-L-histidine.</text>
        <dbReference type="EC" id="2.7.13.3"/>
    </reaction>
</comment>
<dbReference type="PROSITE" id="PS50109">
    <property type="entry name" value="HIS_KIN"/>
    <property type="match status" value="1"/>
</dbReference>
<dbReference type="CDD" id="cd00082">
    <property type="entry name" value="HisKA"/>
    <property type="match status" value="1"/>
</dbReference>
<dbReference type="InterPro" id="IPR036097">
    <property type="entry name" value="HisK_dim/P_sf"/>
</dbReference>
<keyword evidence="8 11" id="KW-1133">Transmembrane helix</keyword>
<proteinExistence type="predicted"/>
<sequence>MFRRLDGLSVRTRVLAAVLALSTLGLAVAGAVLFGLQRGQINQRIDDSLRRSVEEFDTLADIGIDPETGQEFTRGSQLVRTVMARTAPAENEGMVGIVDGQVALTANNSVQLRLEDDHELIDKVVAQPETERIILTSIQTEQTTYRAVTVPVQLSSDPTHSIFLLAFDYDAELEELGDNFRTYTLISLAALVLISGVGWLVAGRLLAPIRLVRETAQKITETDLSRRIPVSGHDDLSELSRTFNEMLDRLQGSMTAQRQLLDDVGHELRTPITIVQGHLELQDSRDPEDVDSVRAIALDELDRMRLLVDDLVTLAGAERPGFVKPRPLEVGQLTDDVLDKACTLGNRRWVVDSRAEHTWSLDPKRMTQAWLQLAANAVKFSSTGSTIAVGSRAVAGELRLWVRDEGVGIAPEDQTRIFERFARGTNGTRAEGSGLGLTIVNAIVHAHGGIVELASAPAHGSTFTIVIRERQPEQEDPV</sequence>
<dbReference type="STRING" id="37928.SAMN04489742_3319"/>
<evidence type="ECO:0000256" key="11">
    <source>
        <dbReference type="SAM" id="Phobius"/>
    </source>
</evidence>
<dbReference type="KEGG" id="acry:AC20117_00895"/>
<feature type="domain" description="Histidine kinase" evidence="12">
    <location>
        <begin position="263"/>
        <end position="471"/>
    </location>
</feature>
<dbReference type="SUPFAM" id="SSF47384">
    <property type="entry name" value="Homodimeric domain of signal transducing histidine kinase"/>
    <property type="match status" value="1"/>
</dbReference>
<dbReference type="PRINTS" id="PR00344">
    <property type="entry name" value="BCTRLSENSOR"/>
</dbReference>
<reference evidence="14 15" key="1">
    <citation type="submission" date="2016-10" db="EMBL/GenBank/DDBJ databases">
        <authorList>
            <person name="de Groot N.N."/>
        </authorList>
    </citation>
    <scope>NUCLEOTIDE SEQUENCE [LARGE SCALE GENOMIC DNA]</scope>
    <source>
        <strain evidence="14 15">DSM 20117</strain>
    </source>
</reference>
<dbReference type="CDD" id="cd00075">
    <property type="entry name" value="HATPase"/>
    <property type="match status" value="1"/>
</dbReference>
<dbReference type="Proteomes" id="UP000181917">
    <property type="component" value="Unassembled WGS sequence"/>
</dbReference>
<evidence type="ECO:0000259" key="12">
    <source>
        <dbReference type="PROSITE" id="PS50109"/>
    </source>
</evidence>
<dbReference type="Gene3D" id="1.10.287.130">
    <property type="match status" value="1"/>
</dbReference>
<evidence type="ECO:0000256" key="2">
    <source>
        <dbReference type="ARBA" id="ARBA00004236"/>
    </source>
</evidence>
<dbReference type="InterPro" id="IPR003594">
    <property type="entry name" value="HATPase_dom"/>
</dbReference>
<comment type="subcellular location">
    <subcellularLocation>
        <location evidence="2">Cell membrane</location>
    </subcellularLocation>
</comment>
<dbReference type="SMART" id="SM00304">
    <property type="entry name" value="HAMP"/>
    <property type="match status" value="1"/>
</dbReference>
<dbReference type="InterPro" id="IPR036890">
    <property type="entry name" value="HATPase_C_sf"/>
</dbReference>
<evidence type="ECO:0000313" key="14">
    <source>
        <dbReference type="EMBL" id="SDQ97387.1"/>
    </source>
</evidence>
<name>A0A1H1F909_9MICC</name>
<evidence type="ECO:0000256" key="8">
    <source>
        <dbReference type="ARBA" id="ARBA00022989"/>
    </source>
</evidence>
<dbReference type="PANTHER" id="PTHR45436:SF5">
    <property type="entry name" value="SENSOR HISTIDINE KINASE TRCS"/>
    <property type="match status" value="1"/>
</dbReference>
<evidence type="ECO:0000256" key="5">
    <source>
        <dbReference type="ARBA" id="ARBA00022679"/>
    </source>
</evidence>
<dbReference type="CDD" id="cd06225">
    <property type="entry name" value="HAMP"/>
    <property type="match status" value="1"/>
</dbReference>
<evidence type="ECO:0000256" key="10">
    <source>
        <dbReference type="ARBA" id="ARBA00023136"/>
    </source>
</evidence>
<dbReference type="EMBL" id="FNKH01000002">
    <property type="protein sequence ID" value="SDQ97387.1"/>
    <property type="molecule type" value="Genomic_DNA"/>
</dbReference>
<dbReference type="SMART" id="SM00387">
    <property type="entry name" value="HATPase_c"/>
    <property type="match status" value="1"/>
</dbReference>
<keyword evidence="5" id="KW-0808">Transferase</keyword>
<dbReference type="EC" id="2.7.13.3" evidence="3"/>
<evidence type="ECO:0000256" key="1">
    <source>
        <dbReference type="ARBA" id="ARBA00000085"/>
    </source>
</evidence>
<dbReference type="SMART" id="SM00388">
    <property type="entry name" value="HisKA"/>
    <property type="match status" value="1"/>
</dbReference>
<evidence type="ECO:0000313" key="15">
    <source>
        <dbReference type="Proteomes" id="UP000181917"/>
    </source>
</evidence>
<gene>
    <name evidence="14" type="ORF">SAMN04489742_3319</name>
</gene>
<keyword evidence="9" id="KW-0902">Two-component regulatory system</keyword>
<dbReference type="RefSeq" id="WP_074701415.1">
    <property type="nucleotide sequence ID" value="NZ_CP018863.1"/>
</dbReference>
<dbReference type="PROSITE" id="PS50885">
    <property type="entry name" value="HAMP"/>
    <property type="match status" value="1"/>
</dbReference>
<dbReference type="InterPro" id="IPR005467">
    <property type="entry name" value="His_kinase_dom"/>
</dbReference>
<evidence type="ECO:0000256" key="6">
    <source>
        <dbReference type="ARBA" id="ARBA00022692"/>
    </source>
</evidence>
<feature type="domain" description="HAMP" evidence="13">
    <location>
        <begin position="203"/>
        <end position="255"/>
    </location>
</feature>
<dbReference type="Gene3D" id="3.30.565.10">
    <property type="entry name" value="Histidine kinase-like ATPase, C-terminal domain"/>
    <property type="match status" value="1"/>
</dbReference>
<dbReference type="SUPFAM" id="SSF55874">
    <property type="entry name" value="ATPase domain of HSP90 chaperone/DNA topoisomerase II/histidine kinase"/>
    <property type="match status" value="1"/>
</dbReference>
<dbReference type="Pfam" id="PF02518">
    <property type="entry name" value="HATPase_c"/>
    <property type="match status" value="1"/>
</dbReference>
<evidence type="ECO:0000259" key="13">
    <source>
        <dbReference type="PROSITE" id="PS50885"/>
    </source>
</evidence>
<keyword evidence="10 11" id="KW-0472">Membrane</keyword>
<dbReference type="InterPro" id="IPR050428">
    <property type="entry name" value="TCS_sensor_his_kinase"/>
</dbReference>
<evidence type="ECO:0000256" key="7">
    <source>
        <dbReference type="ARBA" id="ARBA00022777"/>
    </source>
</evidence>
<evidence type="ECO:0000256" key="9">
    <source>
        <dbReference type="ARBA" id="ARBA00023012"/>
    </source>
</evidence>
<evidence type="ECO:0000256" key="4">
    <source>
        <dbReference type="ARBA" id="ARBA00022553"/>
    </source>
</evidence>
<feature type="transmembrane region" description="Helical" evidence="11">
    <location>
        <begin position="183"/>
        <end position="207"/>
    </location>
</feature>
<dbReference type="Pfam" id="PF00672">
    <property type="entry name" value="HAMP"/>
    <property type="match status" value="1"/>
</dbReference>
<keyword evidence="7 14" id="KW-0418">Kinase</keyword>
<protein>
    <recommendedName>
        <fullName evidence="3">histidine kinase</fullName>
        <ecNumber evidence="3">2.7.13.3</ecNumber>
    </recommendedName>
</protein>